<dbReference type="SUPFAM" id="SSF158499">
    <property type="entry name" value="DnaD domain-like"/>
    <property type="match status" value="2"/>
</dbReference>
<accession>A0A926HY84</accession>
<dbReference type="AlphaFoldDB" id="A0A926HY84"/>
<organism evidence="3 4">
    <name type="scientific">Congzhengia minquanensis</name>
    <dbReference type="NCBI Taxonomy" id="2763657"/>
    <lineage>
        <taxon>Bacteria</taxon>
        <taxon>Bacillati</taxon>
        <taxon>Bacillota</taxon>
        <taxon>Clostridia</taxon>
        <taxon>Eubacteriales</taxon>
        <taxon>Oscillospiraceae</taxon>
        <taxon>Congzhengia</taxon>
    </lineage>
</organism>
<evidence type="ECO:0000259" key="2">
    <source>
        <dbReference type="Pfam" id="PF07261"/>
    </source>
</evidence>
<dbReference type="InterPro" id="IPR053162">
    <property type="entry name" value="DnaD"/>
</dbReference>
<sequence length="327" mass="37025">MILNPISSGPEQGFIKVPDAACEKLIKTGNTVYLAVYMYALGQFYKGRTDISNGFIADCLHINVIDVVNAFLFCASEGLVAIHNFTSVGDGEFDVEFCFDVPCGAKQSDFKPHYKSGEIGKRMEENSKLAQTYKIVSGILGKTLSSSDIELLYSMYDYYGLTPEVIVVMVEYFASKGKTTMRKLEREAQKWSENGIDSVAKANLFIKKREELLSFAGTVRRIIGANERKLTTKELEYINRWQQEFQCEAEDIKKAYEITVENTGKVAFGYMNKILESWKKERETGIKEQPILKTKPAAPKKSRYNYEEIERKTFLNVTRKGGETNGL</sequence>
<dbReference type="Pfam" id="PF07261">
    <property type="entry name" value="DnaB_2"/>
    <property type="match status" value="2"/>
</dbReference>
<dbReference type="InterPro" id="IPR017019">
    <property type="entry name" value="DNA_replication_prd_bac"/>
</dbReference>
<dbReference type="PIRSF" id="PIRSF033722">
    <property type="entry name" value="DnaD_CA_C3587_prd"/>
    <property type="match status" value="1"/>
</dbReference>
<dbReference type="PANTHER" id="PTHR37293">
    <property type="entry name" value="PHAGE REPLICATION PROTEIN-RELATED"/>
    <property type="match status" value="1"/>
</dbReference>
<dbReference type="InterPro" id="IPR034829">
    <property type="entry name" value="DnaD-like_sf"/>
</dbReference>
<evidence type="ECO:0000313" key="4">
    <source>
        <dbReference type="Proteomes" id="UP000611762"/>
    </source>
</evidence>
<name>A0A926HY84_9FIRM</name>
<protein>
    <submittedName>
        <fullName evidence="3">DnaD domain protein</fullName>
    </submittedName>
</protein>
<dbReference type="Gene3D" id="1.10.10.630">
    <property type="entry name" value="DnaD domain-like"/>
    <property type="match status" value="2"/>
</dbReference>
<keyword evidence="4" id="KW-1185">Reference proteome</keyword>
<feature type="domain" description="DnaB/C C-terminal" evidence="2">
    <location>
        <begin position="227"/>
        <end position="281"/>
    </location>
</feature>
<evidence type="ECO:0000256" key="1">
    <source>
        <dbReference type="ARBA" id="ARBA00093462"/>
    </source>
</evidence>
<dbReference type="PANTHER" id="PTHR37293:SF5">
    <property type="entry name" value="DNA REPLICATION PROTEIN"/>
    <property type="match status" value="1"/>
</dbReference>
<proteinExistence type="inferred from homology"/>
<dbReference type="InterPro" id="IPR006343">
    <property type="entry name" value="DnaB/C_C"/>
</dbReference>
<evidence type="ECO:0000313" key="3">
    <source>
        <dbReference type="EMBL" id="MBC8539870.1"/>
    </source>
</evidence>
<comment type="similarity">
    <text evidence="1">Belongs to the DnaB/DnaD family.</text>
</comment>
<gene>
    <name evidence="3" type="ORF">H8698_02630</name>
</gene>
<dbReference type="EMBL" id="JACRSU010000001">
    <property type="protein sequence ID" value="MBC8539870.1"/>
    <property type="molecule type" value="Genomic_DNA"/>
</dbReference>
<dbReference type="Proteomes" id="UP000611762">
    <property type="component" value="Unassembled WGS sequence"/>
</dbReference>
<reference evidence="3" key="1">
    <citation type="submission" date="2020-08" db="EMBL/GenBank/DDBJ databases">
        <title>Genome public.</title>
        <authorList>
            <person name="Liu C."/>
            <person name="Sun Q."/>
        </authorList>
    </citation>
    <scope>NUCLEOTIDE SEQUENCE</scope>
    <source>
        <strain evidence="3">H8</strain>
    </source>
</reference>
<comment type="caution">
    <text evidence="3">The sequence shown here is derived from an EMBL/GenBank/DDBJ whole genome shotgun (WGS) entry which is preliminary data.</text>
</comment>
<dbReference type="NCBIfam" id="TIGR01446">
    <property type="entry name" value="DnaD_dom"/>
    <property type="match status" value="1"/>
</dbReference>
<dbReference type="RefSeq" id="WP_249311060.1">
    <property type="nucleotide sequence ID" value="NZ_JACRSU010000001.1"/>
</dbReference>
<feature type="domain" description="DnaB/C C-terminal" evidence="2">
    <location>
        <begin position="138"/>
        <end position="203"/>
    </location>
</feature>